<reference evidence="2" key="1">
    <citation type="submission" date="2018-06" db="EMBL/GenBank/DDBJ databases">
        <authorList>
            <person name="Feng T."/>
            <person name="Jeon C.O."/>
        </authorList>
    </citation>
    <scope>NUCLEOTIDE SEQUENCE [LARGE SCALE GENOMIC DNA]</scope>
    <source>
        <strain evidence="2">S23</strain>
    </source>
</reference>
<protein>
    <submittedName>
        <fullName evidence="1">Uncharacterized protein</fullName>
    </submittedName>
</protein>
<dbReference type="Proteomes" id="UP000255165">
    <property type="component" value="Unassembled WGS sequence"/>
</dbReference>
<evidence type="ECO:0000313" key="1">
    <source>
        <dbReference type="EMBL" id="RDK06140.1"/>
    </source>
</evidence>
<keyword evidence="2" id="KW-1185">Reference proteome</keyword>
<comment type="caution">
    <text evidence="1">The sequence shown here is derived from an EMBL/GenBank/DDBJ whole genome shotgun (WGS) entry which is preliminary data.</text>
</comment>
<evidence type="ECO:0000313" key="2">
    <source>
        <dbReference type="Proteomes" id="UP000255165"/>
    </source>
</evidence>
<gene>
    <name evidence="1" type="ORF">DN412_33125</name>
</gene>
<dbReference type="EMBL" id="QKWJ01000071">
    <property type="protein sequence ID" value="RDK06140.1"/>
    <property type="molecule type" value="Genomic_DNA"/>
</dbReference>
<sequence>MARSTSARGPDILVAILHATTRLNIAEHFIVIGTHSLYAYEAAAGVLR</sequence>
<proteinExistence type="predicted"/>
<organism evidence="1 2">
    <name type="scientific">Cupriavidus lacunae</name>
    <dbReference type="NCBI Taxonomy" id="2666307"/>
    <lineage>
        <taxon>Bacteria</taxon>
        <taxon>Pseudomonadati</taxon>
        <taxon>Pseudomonadota</taxon>
        <taxon>Betaproteobacteria</taxon>
        <taxon>Burkholderiales</taxon>
        <taxon>Burkholderiaceae</taxon>
        <taxon>Cupriavidus</taxon>
    </lineage>
</organism>
<accession>A0A370NKK9</accession>
<name>A0A370NKK9_9BURK</name>
<dbReference type="AlphaFoldDB" id="A0A370NKK9"/>